<reference evidence="6 7" key="1">
    <citation type="submission" date="2014-09" db="EMBL/GenBank/DDBJ databases">
        <title>Whole Genome Shotgun of Flavobacterium aquatile LMG 4008.</title>
        <authorList>
            <person name="Gale A.N."/>
            <person name="Pipes S.E."/>
            <person name="Newman J.D."/>
        </authorList>
    </citation>
    <scope>NUCLEOTIDE SEQUENCE [LARGE SCALE GENOMIC DNA]</scope>
    <source>
        <strain evidence="6 7">LMG 4008</strain>
    </source>
</reference>
<keyword evidence="7" id="KW-1185">Reference proteome</keyword>
<dbReference type="EMBL" id="JRHH01000003">
    <property type="protein sequence ID" value="KGD67889.1"/>
    <property type="molecule type" value="Genomic_DNA"/>
</dbReference>
<sequence>MKKQLLLSLFALFFLGFIGHAQAPTCGGAFTDPAGPNANYASNTDYTVTICPTVPGEMVNVIFTSFNTEPNYDGLYIYNGNSTASPQISSTNPAGSAPSNLPGAFWGTSIPEIISSTSPDGCLTFRFVSDNSLENPGWTANVVCGTVTGCFKPTNLVVSNLVYGGPTFGWTDNSAATQWEVLFLPSAAAAPAATATGVITSSNPYVATGLTSGTSYRAYVRAICDATTSSNWSNPSNSFIVPNCGIPTAITTNGVSSTTATINWTSNASQWEVITLPSTAPAPTSTSTGTIVNQNSYTATGLTIGTTYKFYIRTICTTTVTSTWSSGYSFSAYNTLPPLTTNSTLYTNEQLVSNVLINNSCITISNVTSSTGTNFGSTNGIGYFTNSNPTFPLSSGVVLSTGNVNNVAGPNTSILSDGISTWPGDSQLEAIITTATGQAMNSKNATKLEFDFTSLNEFMSFNFLFASDEYGTFQCTFSDAFAFLLTDLVTGVTTNLAVVPGTSTPVSVVTIRDNILNNACNSVNEGFFGTSNEGANIYSSATNFNGQTTEMTASSVIIPNHPYHIKLVVADRSDTAYDSAVFIKAGSFTSGPPQCYDKINLVAFVDSNNNGIKETGEVNFSYGSFVSQQNNAGASSSIYSPFGEHTIYDSNPANTYDFSYSLDTEYAGYYSSGTTNFNDISIAVGSGTQTLYFPITLTNPYNDVTVSLVPTTPPVPGFNYTNKVVYKNLGIAPASGQISFTKDPNVMINTVSVPGSISTATGFTYDFSNLQPYESRFINVSMSVPAIPVVNIDDILTNSASISTPSSDINSTNNLSNNTQIVVASYDPNDKMESHGEKIQFNQFAANDYLYYTIRFQNEGTANAISVRIEDLLDAQLDETSIRIVSASHSYYMTRVGNLITWNFNFINLPPALANAELSKGYVFFKVKLKPGFTVGDIIPNTANIFFDTNPAIVTNTFNTEFVAALNNLDFNSGNFLLYPNPATDLVQISLNTNSGNIESIVIFDVLGKVVKKVEAVNSNQTNINVSDLSSGVYMVEVATENKLKQVKKLVIK</sequence>
<feature type="signal peptide" evidence="3">
    <location>
        <begin position="1"/>
        <end position="23"/>
    </location>
</feature>
<gene>
    <name evidence="6" type="ORF">LG45_06160</name>
</gene>
<dbReference type="PROSITE" id="PS01180">
    <property type="entry name" value="CUB"/>
    <property type="match status" value="1"/>
</dbReference>
<dbReference type="InterPro" id="IPR036116">
    <property type="entry name" value="FN3_sf"/>
</dbReference>
<feature type="domain" description="CUB" evidence="4">
    <location>
        <begin position="18"/>
        <end position="145"/>
    </location>
</feature>
<evidence type="ECO:0000313" key="6">
    <source>
        <dbReference type="EMBL" id="KGD67889.1"/>
    </source>
</evidence>
<dbReference type="Gene3D" id="2.60.40.740">
    <property type="match status" value="1"/>
</dbReference>
<dbReference type="InterPro" id="IPR003961">
    <property type="entry name" value="FN3_dom"/>
</dbReference>
<dbReference type="NCBIfam" id="NF038133">
    <property type="entry name" value="choice_anch_L"/>
    <property type="match status" value="1"/>
</dbReference>
<dbReference type="eggNOG" id="COG4886">
    <property type="taxonomic scope" value="Bacteria"/>
</dbReference>
<dbReference type="InterPro" id="IPR035914">
    <property type="entry name" value="Sperma_CUB_dom_sf"/>
</dbReference>
<evidence type="ECO:0000256" key="1">
    <source>
        <dbReference type="ARBA" id="ARBA00022729"/>
    </source>
</evidence>
<protein>
    <recommendedName>
        <fullName evidence="8">Fibronectin type-III domain-containing protein</fullName>
    </recommendedName>
</protein>
<evidence type="ECO:0000313" key="7">
    <source>
        <dbReference type="Proteomes" id="UP000029554"/>
    </source>
</evidence>
<proteinExistence type="predicted"/>
<comment type="caution">
    <text evidence="6">The sequence shown here is derived from an EMBL/GenBank/DDBJ whole genome shotgun (WGS) entry which is preliminary data.</text>
</comment>
<evidence type="ECO:0000256" key="3">
    <source>
        <dbReference type="SAM" id="SignalP"/>
    </source>
</evidence>
<dbReference type="Pfam" id="PF24595">
    <property type="entry name" value="DUF7619"/>
    <property type="match status" value="1"/>
</dbReference>
<evidence type="ECO:0000259" key="5">
    <source>
        <dbReference type="PROSITE" id="PS50853"/>
    </source>
</evidence>
<dbReference type="AlphaFoldDB" id="A0A095SU20"/>
<dbReference type="eggNOG" id="COG3291">
    <property type="taxonomic scope" value="Bacteria"/>
</dbReference>
<dbReference type="eggNOG" id="COG1361">
    <property type="taxonomic scope" value="Bacteria"/>
</dbReference>
<dbReference type="InterPro" id="IPR049804">
    <property type="entry name" value="Choice_anch_L"/>
</dbReference>
<dbReference type="InterPro" id="IPR055353">
    <property type="entry name" value="DUF7619"/>
</dbReference>
<dbReference type="Gene3D" id="2.60.40.10">
    <property type="entry name" value="Immunoglobulins"/>
    <property type="match status" value="2"/>
</dbReference>
<evidence type="ECO:0008006" key="8">
    <source>
        <dbReference type="Google" id="ProtNLM"/>
    </source>
</evidence>
<dbReference type="SUPFAM" id="SSF49265">
    <property type="entry name" value="Fibronectin type III"/>
    <property type="match status" value="2"/>
</dbReference>
<feature type="domain" description="Fibronectin type-III" evidence="5">
    <location>
        <begin position="152"/>
        <end position="244"/>
    </location>
</feature>
<dbReference type="Proteomes" id="UP000029554">
    <property type="component" value="Unassembled WGS sequence"/>
</dbReference>
<dbReference type="PROSITE" id="PS50853">
    <property type="entry name" value="FN3"/>
    <property type="match status" value="2"/>
</dbReference>
<dbReference type="RefSeq" id="WP_035125455.1">
    <property type="nucleotide sequence ID" value="NZ_JRHH01000003.1"/>
</dbReference>
<evidence type="ECO:0000256" key="2">
    <source>
        <dbReference type="ARBA" id="ARBA00023157"/>
    </source>
</evidence>
<organism evidence="6 7">
    <name type="scientific">Flavobacterium aquatile LMG 4008 = ATCC 11947</name>
    <dbReference type="NCBI Taxonomy" id="1453498"/>
    <lineage>
        <taxon>Bacteria</taxon>
        <taxon>Pseudomonadati</taxon>
        <taxon>Bacteroidota</taxon>
        <taxon>Flavobacteriia</taxon>
        <taxon>Flavobacteriales</taxon>
        <taxon>Flavobacteriaceae</taxon>
        <taxon>Flavobacterium</taxon>
    </lineage>
</organism>
<dbReference type="InterPro" id="IPR000859">
    <property type="entry name" value="CUB_dom"/>
</dbReference>
<dbReference type="CDD" id="cd00041">
    <property type="entry name" value="CUB"/>
    <property type="match status" value="1"/>
</dbReference>
<dbReference type="NCBIfam" id="TIGR04183">
    <property type="entry name" value="Por_Secre_tail"/>
    <property type="match status" value="1"/>
</dbReference>
<accession>A0A095SU20</accession>
<name>A0A095SU20_9FLAO</name>
<feature type="domain" description="Fibronectin type-III" evidence="5">
    <location>
        <begin position="246"/>
        <end position="338"/>
    </location>
</feature>
<dbReference type="Pfam" id="PF18962">
    <property type="entry name" value="Por_Secre_tail"/>
    <property type="match status" value="1"/>
</dbReference>
<dbReference type="InterPro" id="IPR026444">
    <property type="entry name" value="Secre_tail"/>
</dbReference>
<dbReference type="SUPFAM" id="SSF49854">
    <property type="entry name" value="Spermadhesin, CUB domain"/>
    <property type="match status" value="1"/>
</dbReference>
<keyword evidence="1 3" id="KW-0732">Signal</keyword>
<dbReference type="STRING" id="1453498.LG45_06160"/>
<evidence type="ECO:0000259" key="4">
    <source>
        <dbReference type="PROSITE" id="PS01180"/>
    </source>
</evidence>
<dbReference type="SMART" id="SM00042">
    <property type="entry name" value="CUB"/>
    <property type="match status" value="1"/>
</dbReference>
<keyword evidence="2" id="KW-1015">Disulfide bond</keyword>
<dbReference type="InterPro" id="IPR013783">
    <property type="entry name" value="Ig-like_fold"/>
</dbReference>
<dbReference type="OrthoDB" id="1279255at2"/>
<dbReference type="Gene3D" id="2.60.120.290">
    <property type="entry name" value="Spermadhesin, CUB domain"/>
    <property type="match status" value="1"/>
</dbReference>
<dbReference type="eggNOG" id="COG4935">
    <property type="taxonomic scope" value="Bacteria"/>
</dbReference>
<feature type="chain" id="PRO_5001917989" description="Fibronectin type-III domain-containing protein" evidence="3">
    <location>
        <begin position="24"/>
        <end position="1053"/>
    </location>
</feature>